<protein>
    <submittedName>
        <fullName evidence="1">Uncharacterized protein</fullName>
    </submittedName>
</protein>
<organism evidence="1 2">
    <name type="scientific">Acinetobacter pittii</name>
    <name type="common">Acinetobacter genomosp. 3</name>
    <dbReference type="NCBI Taxonomy" id="48296"/>
    <lineage>
        <taxon>Bacteria</taxon>
        <taxon>Pseudomonadati</taxon>
        <taxon>Pseudomonadota</taxon>
        <taxon>Gammaproteobacteria</taxon>
        <taxon>Moraxellales</taxon>
        <taxon>Moraxellaceae</taxon>
        <taxon>Acinetobacter</taxon>
        <taxon>Acinetobacter calcoaceticus/baumannii complex</taxon>
    </lineage>
</organism>
<dbReference type="Proteomes" id="UP000254410">
    <property type="component" value="Chromosome"/>
</dbReference>
<accession>A0A3G6YK35</accession>
<dbReference type="EMBL" id="CP033540">
    <property type="protein sequence ID" value="AZC00607.1"/>
    <property type="molecule type" value="Genomic_DNA"/>
</dbReference>
<reference evidence="1 2" key="2">
    <citation type="submission" date="2018-12" db="EMBL/GenBank/DDBJ databases">
        <title>Molecular Epidemiology of Emerging Carbapenem-Resistance in Acinetobacter nosocomialis and Acinetobacter pittii in Taiwan, 2010-2014.</title>
        <authorList>
            <person name="Huang W.-C."/>
            <person name="Wang H.-Y."/>
            <person name="Lai J.-F."/>
            <person name="Lauderdale T.-L."/>
            <person name="Sytwu H.-K."/>
        </authorList>
    </citation>
    <scope>NUCLEOTIDE SEQUENCE [LARGE SCALE GENOMIC DNA]</scope>
    <source>
        <strain evidence="1 2">2014S06-099</strain>
    </source>
</reference>
<reference evidence="1 2" key="1">
    <citation type="submission" date="2018-11" db="EMBL/GenBank/DDBJ databases">
        <authorList>
            <person name="Kuo S.-C."/>
            <person name="Chen F.-J."/>
            <person name="Liao Y.-C."/>
        </authorList>
    </citation>
    <scope>NUCLEOTIDE SEQUENCE [LARGE SCALE GENOMIC DNA]</scope>
    <source>
        <strain evidence="1 2">2014S06-099</strain>
    </source>
</reference>
<dbReference type="AlphaFoldDB" id="A0A3G6YK35"/>
<proteinExistence type="predicted"/>
<evidence type="ECO:0000313" key="2">
    <source>
        <dbReference type="Proteomes" id="UP000254410"/>
    </source>
</evidence>
<sequence length="94" mass="11030">MDTTKQHQNFADELEQKFGKIVGGTELTKLLGYPSTDAFRQAMKREQLPIDVFSIPHRRGYFAYCRDVAQWLENLPKKIEYYLQETFQGEVLVI</sequence>
<gene>
    <name evidence="1" type="ORF">DKE52_010425</name>
</gene>
<evidence type="ECO:0000313" key="1">
    <source>
        <dbReference type="EMBL" id="AZC00607.1"/>
    </source>
</evidence>
<name>A0A3G6YK35_ACIPI</name>